<evidence type="ECO:0000313" key="1">
    <source>
        <dbReference type="EMBL" id="GAA3757418.1"/>
    </source>
</evidence>
<keyword evidence="2" id="KW-1185">Reference proteome</keyword>
<gene>
    <name evidence="1" type="ORF">GCM10022402_39650</name>
</gene>
<sequence>MPTPHAPLILPLPETFPTPHSTAPYARRLHTALNDLPLPAGTPALTPTSSPRVLAAYYQAGLLIYDLITLTGLDYTHIHTRLAAARVTLRPPSHAATLLAIRAHHHDIPVSLPTPTESPT</sequence>
<dbReference type="RefSeq" id="WP_344974580.1">
    <property type="nucleotide sequence ID" value="NZ_BAABDD010000024.1"/>
</dbReference>
<dbReference type="EMBL" id="BAABDD010000024">
    <property type="protein sequence ID" value="GAA3757418.1"/>
    <property type="molecule type" value="Genomic_DNA"/>
</dbReference>
<proteinExistence type="predicted"/>
<comment type="caution">
    <text evidence="1">The sequence shown here is derived from an EMBL/GenBank/DDBJ whole genome shotgun (WGS) entry which is preliminary data.</text>
</comment>
<name>A0ABP7G827_9ACTN</name>
<dbReference type="Proteomes" id="UP001500908">
    <property type="component" value="Unassembled WGS sequence"/>
</dbReference>
<accession>A0ABP7G827</accession>
<evidence type="ECO:0000313" key="2">
    <source>
        <dbReference type="Proteomes" id="UP001500908"/>
    </source>
</evidence>
<protein>
    <submittedName>
        <fullName evidence="1">Uncharacterized protein</fullName>
    </submittedName>
</protein>
<organism evidence="1 2">
    <name type="scientific">Salinactinospora qingdaonensis</name>
    <dbReference type="NCBI Taxonomy" id="702744"/>
    <lineage>
        <taxon>Bacteria</taxon>
        <taxon>Bacillati</taxon>
        <taxon>Actinomycetota</taxon>
        <taxon>Actinomycetes</taxon>
        <taxon>Streptosporangiales</taxon>
        <taxon>Nocardiopsidaceae</taxon>
        <taxon>Salinactinospora</taxon>
    </lineage>
</organism>
<reference evidence="2" key="1">
    <citation type="journal article" date="2019" name="Int. J. Syst. Evol. Microbiol.">
        <title>The Global Catalogue of Microorganisms (GCM) 10K type strain sequencing project: providing services to taxonomists for standard genome sequencing and annotation.</title>
        <authorList>
            <consortium name="The Broad Institute Genomics Platform"/>
            <consortium name="The Broad Institute Genome Sequencing Center for Infectious Disease"/>
            <person name="Wu L."/>
            <person name="Ma J."/>
        </authorList>
    </citation>
    <scope>NUCLEOTIDE SEQUENCE [LARGE SCALE GENOMIC DNA]</scope>
    <source>
        <strain evidence="2">JCM 17137</strain>
    </source>
</reference>